<dbReference type="AlphaFoldDB" id="A0AA96WLL7"/>
<accession>A0AA96WLL7</accession>
<dbReference type="RefSeq" id="WP_316435725.1">
    <property type="nucleotide sequence ID" value="NZ_CP053587.1"/>
</dbReference>
<gene>
    <name evidence="1" type="ORF">HJG54_31665</name>
</gene>
<reference evidence="1" key="1">
    <citation type="submission" date="2020-05" db="EMBL/GenBank/DDBJ databases">
        <authorList>
            <person name="Zhu T."/>
            <person name="Keshari N."/>
            <person name="Lu X."/>
        </authorList>
    </citation>
    <scope>NUCLEOTIDE SEQUENCE</scope>
    <source>
        <strain evidence="1">NK1-12</strain>
    </source>
</reference>
<name>A0AA96WLL7_9CYAN</name>
<dbReference type="EMBL" id="CP053587">
    <property type="protein sequence ID" value="WNZ27439.1"/>
    <property type="molecule type" value="Genomic_DNA"/>
</dbReference>
<evidence type="ECO:0000313" key="1">
    <source>
        <dbReference type="EMBL" id="WNZ27439.1"/>
    </source>
</evidence>
<organism evidence="1">
    <name type="scientific">Leptolyngbya sp. NK1-12</name>
    <dbReference type="NCBI Taxonomy" id="2547451"/>
    <lineage>
        <taxon>Bacteria</taxon>
        <taxon>Bacillati</taxon>
        <taxon>Cyanobacteriota</taxon>
        <taxon>Cyanophyceae</taxon>
        <taxon>Leptolyngbyales</taxon>
        <taxon>Leptolyngbyaceae</taxon>
        <taxon>Leptolyngbya group</taxon>
        <taxon>Leptolyngbya</taxon>
    </lineage>
</organism>
<proteinExistence type="predicted"/>
<protein>
    <submittedName>
        <fullName evidence="1">Uncharacterized protein</fullName>
    </submittedName>
</protein>
<sequence length="66" mass="7470">MTTEFNELLPVPPSGKTQIWIVGQRDEVLHLINEFTVKRIATDRSKFTPLVPAPFAAGQYMTVLVR</sequence>